<gene>
    <name evidence="9" type="ORF">HK44_025470</name>
</gene>
<dbReference type="InterPro" id="IPR035906">
    <property type="entry name" value="MetI-like_sf"/>
</dbReference>
<keyword evidence="4 7" id="KW-0812">Transmembrane</keyword>
<feature type="transmembrane region" description="Helical" evidence="7">
    <location>
        <begin position="45"/>
        <end position="63"/>
    </location>
</feature>
<dbReference type="GO" id="GO:0005275">
    <property type="term" value="F:amine transmembrane transporter activity"/>
    <property type="evidence" value="ECO:0007669"/>
    <property type="project" value="TreeGrafter"/>
</dbReference>
<dbReference type="PANTHER" id="PTHR47737">
    <property type="entry name" value="GLYCINE BETAINE/PROLINE BETAINE TRANSPORT SYSTEM PERMEASE PROTEIN PROW"/>
    <property type="match status" value="1"/>
</dbReference>
<feature type="transmembrane region" description="Helical" evidence="7">
    <location>
        <begin position="95"/>
        <end position="118"/>
    </location>
</feature>
<evidence type="ECO:0000313" key="10">
    <source>
        <dbReference type="Proteomes" id="UP000022611"/>
    </source>
</evidence>
<dbReference type="AlphaFoldDB" id="A0A010S2K0"/>
<evidence type="ECO:0000259" key="8">
    <source>
        <dbReference type="PROSITE" id="PS50928"/>
    </source>
</evidence>
<dbReference type="Pfam" id="PF00528">
    <property type="entry name" value="BPD_transp_1"/>
    <property type="match status" value="1"/>
</dbReference>
<dbReference type="CDD" id="cd06261">
    <property type="entry name" value="TM_PBP2"/>
    <property type="match status" value="1"/>
</dbReference>
<dbReference type="PATRIC" id="fig|1042209.11.peg.1658"/>
<dbReference type="eggNOG" id="COG4176">
    <property type="taxonomic scope" value="Bacteria"/>
</dbReference>
<dbReference type="PANTHER" id="PTHR47737:SF1">
    <property type="entry name" value="GLYCINE BETAINE_PROLINE BETAINE TRANSPORT SYSTEM PERMEASE PROTEIN PROW"/>
    <property type="match status" value="1"/>
</dbReference>
<dbReference type="EMBL" id="AFOY02000008">
    <property type="protein sequence ID" value="EXF94999.1"/>
    <property type="molecule type" value="Genomic_DNA"/>
</dbReference>
<evidence type="ECO:0000313" key="9">
    <source>
        <dbReference type="EMBL" id="EXF94999.1"/>
    </source>
</evidence>
<evidence type="ECO:0000256" key="3">
    <source>
        <dbReference type="ARBA" id="ARBA00022475"/>
    </source>
</evidence>
<keyword evidence="6 7" id="KW-0472">Membrane</keyword>
<dbReference type="GO" id="GO:0043190">
    <property type="term" value="C:ATP-binding cassette (ABC) transporter complex"/>
    <property type="evidence" value="ECO:0007669"/>
    <property type="project" value="TreeGrafter"/>
</dbReference>
<reference evidence="9 10" key="1">
    <citation type="journal article" date="2011" name="J. Bacteriol.">
        <title>Draft genome sequence of the polycyclic aromatic hydrocarbon-degrading, genetically engineered bioluminescent bioreporter Pseudomonas fluorescens HK44.</title>
        <authorList>
            <person name="Chauhan A."/>
            <person name="Layton A.C."/>
            <person name="Williams D.E."/>
            <person name="Smartt A.E."/>
            <person name="Ripp S."/>
            <person name="Karpinets T.V."/>
            <person name="Brown S.D."/>
            <person name="Sayler G.S."/>
        </authorList>
    </citation>
    <scope>NUCLEOTIDE SEQUENCE [LARGE SCALE GENOMIC DNA]</scope>
    <source>
        <strain evidence="9 10">HK44</strain>
    </source>
</reference>
<accession>A0A010S2K0</accession>
<dbReference type="PROSITE" id="PS50928">
    <property type="entry name" value="ABC_TM1"/>
    <property type="match status" value="1"/>
</dbReference>
<dbReference type="InterPro" id="IPR000515">
    <property type="entry name" value="MetI-like"/>
</dbReference>
<dbReference type="Gene3D" id="1.10.3720.10">
    <property type="entry name" value="MetI-like"/>
    <property type="match status" value="1"/>
</dbReference>
<organism evidence="9 10">
    <name type="scientific">Pseudomonas fluorescens HK44</name>
    <dbReference type="NCBI Taxonomy" id="1042209"/>
    <lineage>
        <taxon>Bacteria</taxon>
        <taxon>Pseudomonadati</taxon>
        <taxon>Pseudomonadota</taxon>
        <taxon>Gammaproteobacteria</taxon>
        <taxon>Pseudomonadales</taxon>
        <taxon>Pseudomonadaceae</taxon>
        <taxon>Pseudomonas</taxon>
    </lineage>
</organism>
<evidence type="ECO:0000256" key="5">
    <source>
        <dbReference type="ARBA" id="ARBA00022989"/>
    </source>
</evidence>
<comment type="caution">
    <text evidence="9">The sequence shown here is derived from an EMBL/GenBank/DDBJ whole genome shotgun (WGS) entry which is preliminary data.</text>
</comment>
<feature type="transmembrane region" description="Helical" evidence="7">
    <location>
        <begin position="139"/>
        <end position="166"/>
    </location>
</feature>
<evidence type="ECO:0000256" key="6">
    <source>
        <dbReference type="ARBA" id="ARBA00023136"/>
    </source>
</evidence>
<evidence type="ECO:0000256" key="2">
    <source>
        <dbReference type="ARBA" id="ARBA00022448"/>
    </source>
</evidence>
<dbReference type="Proteomes" id="UP000022611">
    <property type="component" value="Unassembled WGS sequence"/>
</dbReference>
<keyword evidence="5 7" id="KW-1133">Transmembrane helix</keyword>
<feature type="transmembrane region" description="Helical" evidence="7">
    <location>
        <begin position="70"/>
        <end position="89"/>
    </location>
</feature>
<keyword evidence="2 7" id="KW-0813">Transport</keyword>
<dbReference type="GO" id="GO:0015226">
    <property type="term" value="F:carnitine transmembrane transporter activity"/>
    <property type="evidence" value="ECO:0007669"/>
    <property type="project" value="TreeGrafter"/>
</dbReference>
<sequence length="283" mass="30892">MFPESFTFSIADRVNVWVDSLVVNYGDVFRHISDTLLWAIVNLEGLLRAAPWWLMLVIVAGIAWHATRKLVTTAVIVGLLFLVGAVGLWEKLMQTLALMLVATVISVLIGIPLGILSARSNRLRSVLMPLLDIMQTMPSFVYLIPVLMLFGLGKVPAIFATVIYAVPPLIRLTDLGIRQVDREVMEAINAFGANRWQQLFGVQLPLALPSIMAGINQTTMMALSMVVIASMIGARGLGEDVLVGIQTLNVGRGLEAGLAIVILAVVIDRITQAYGRPRHEVSQ</sequence>
<name>A0A010S2K0_PSEFL</name>
<dbReference type="GO" id="GO:0015871">
    <property type="term" value="P:choline transport"/>
    <property type="evidence" value="ECO:0007669"/>
    <property type="project" value="TreeGrafter"/>
</dbReference>
<comment type="similarity">
    <text evidence="7">Belongs to the binding-protein-dependent transport system permease family.</text>
</comment>
<dbReference type="OrthoDB" id="9815258at2"/>
<dbReference type="GO" id="GO:0031460">
    <property type="term" value="P:glycine betaine transport"/>
    <property type="evidence" value="ECO:0007669"/>
    <property type="project" value="UniProtKB-ARBA"/>
</dbReference>
<dbReference type="HOGENOM" id="CLU_028473_1_0_6"/>
<comment type="subcellular location">
    <subcellularLocation>
        <location evidence="1 7">Cell membrane</location>
        <topology evidence="1 7">Multi-pass membrane protein</topology>
    </subcellularLocation>
</comment>
<feature type="domain" description="ABC transmembrane type-1" evidence="8">
    <location>
        <begin position="92"/>
        <end position="271"/>
    </location>
</feature>
<evidence type="ECO:0000256" key="4">
    <source>
        <dbReference type="ARBA" id="ARBA00022692"/>
    </source>
</evidence>
<proteinExistence type="inferred from homology"/>
<dbReference type="RefSeq" id="WP_019691334.1">
    <property type="nucleotide sequence ID" value="NZ_AFOY02000008.1"/>
</dbReference>
<keyword evidence="3" id="KW-1003">Cell membrane</keyword>
<protein>
    <submittedName>
        <fullName evidence="9">ABC transporter permease</fullName>
    </submittedName>
</protein>
<dbReference type="SUPFAM" id="SSF161098">
    <property type="entry name" value="MetI-like"/>
    <property type="match status" value="1"/>
</dbReference>
<dbReference type="FunFam" id="1.10.3720.10:FF:000001">
    <property type="entry name" value="Glycine betaine ABC transporter, permease"/>
    <property type="match status" value="1"/>
</dbReference>
<evidence type="ECO:0000256" key="1">
    <source>
        <dbReference type="ARBA" id="ARBA00004651"/>
    </source>
</evidence>
<evidence type="ECO:0000256" key="7">
    <source>
        <dbReference type="RuleBase" id="RU363032"/>
    </source>
</evidence>